<evidence type="ECO:0000256" key="1">
    <source>
        <dbReference type="SAM" id="SignalP"/>
    </source>
</evidence>
<feature type="chain" id="PRO_5046212882" description="Outer membrane protein beta-barrel domain-containing protein" evidence="1">
    <location>
        <begin position="20"/>
        <end position="247"/>
    </location>
</feature>
<organism evidence="2 3">
    <name type="scientific">Niabella yanshanensis</name>
    <dbReference type="NCBI Taxonomy" id="577386"/>
    <lineage>
        <taxon>Bacteria</taxon>
        <taxon>Pseudomonadati</taxon>
        <taxon>Bacteroidota</taxon>
        <taxon>Chitinophagia</taxon>
        <taxon>Chitinophagales</taxon>
        <taxon>Chitinophagaceae</taxon>
        <taxon>Niabella</taxon>
    </lineage>
</organism>
<dbReference type="EMBL" id="CP139960">
    <property type="protein sequence ID" value="WQD37908.1"/>
    <property type="molecule type" value="Genomic_DNA"/>
</dbReference>
<dbReference type="RefSeq" id="WP_114790659.1">
    <property type="nucleotide sequence ID" value="NZ_CP139960.1"/>
</dbReference>
<protein>
    <recommendedName>
        <fullName evidence="4">Outer membrane protein beta-barrel domain-containing protein</fullName>
    </recommendedName>
</protein>
<keyword evidence="1" id="KW-0732">Signal</keyword>
<evidence type="ECO:0000313" key="3">
    <source>
        <dbReference type="Proteomes" id="UP001325680"/>
    </source>
</evidence>
<reference evidence="2 3" key="1">
    <citation type="submission" date="2023-12" db="EMBL/GenBank/DDBJ databases">
        <title>Genome sequencing and assembly of bacterial species from a model synthetic community.</title>
        <authorList>
            <person name="Hogle S.L."/>
        </authorList>
    </citation>
    <scope>NUCLEOTIDE SEQUENCE [LARGE SCALE GENOMIC DNA]</scope>
    <source>
        <strain evidence="2 3">HAMBI_3031</strain>
    </source>
</reference>
<gene>
    <name evidence="2" type="ORF">U0035_19770</name>
</gene>
<proteinExistence type="predicted"/>
<evidence type="ECO:0008006" key="4">
    <source>
        <dbReference type="Google" id="ProtNLM"/>
    </source>
</evidence>
<name>A0ABZ0W3R0_9BACT</name>
<dbReference type="Proteomes" id="UP001325680">
    <property type="component" value="Chromosome"/>
</dbReference>
<sequence>MRRIILGCGMLVSILSAHAQKAERSPFRRGYLRLGINSLPGKINTAMSPKENILASQYGAGTGLAFEMGKVYYFNKPESGDLIGYGLDWTVISLTYNPLSKWKEYERQAGEPGATSKPLAASLSTKLGPAISFNPIEKLVIDARLQLMAYAHGYNYSYETGNNSFQLENGIEEDSEEKILDNVLFGFKPNMGITARRGIIGLSLDYAPGNTNMNYSEYTEVDQESTTIYGKSKIKTNNLQLKLSVFF</sequence>
<feature type="signal peptide" evidence="1">
    <location>
        <begin position="1"/>
        <end position="19"/>
    </location>
</feature>
<accession>A0ABZ0W3R0</accession>
<evidence type="ECO:0000313" key="2">
    <source>
        <dbReference type="EMBL" id="WQD37908.1"/>
    </source>
</evidence>
<keyword evidence="3" id="KW-1185">Reference proteome</keyword>